<gene>
    <name evidence="2" type="ORF">Tcan_03487</name>
</gene>
<name>A0A0B2VKX4_TOXCA</name>
<dbReference type="InterPro" id="IPR001810">
    <property type="entry name" value="F-box_dom"/>
</dbReference>
<reference evidence="2 3" key="1">
    <citation type="submission" date="2014-11" db="EMBL/GenBank/DDBJ databases">
        <title>Genetic blueprint of the zoonotic pathogen Toxocara canis.</title>
        <authorList>
            <person name="Zhu X.-Q."/>
            <person name="Korhonen P.K."/>
            <person name="Cai H."/>
            <person name="Young N.D."/>
            <person name="Nejsum P."/>
            <person name="von Samson-Himmelstjerna G."/>
            <person name="Boag P.R."/>
            <person name="Tan P."/>
            <person name="Li Q."/>
            <person name="Min J."/>
            <person name="Yang Y."/>
            <person name="Wang X."/>
            <person name="Fang X."/>
            <person name="Hall R.S."/>
            <person name="Hofmann A."/>
            <person name="Sternberg P.W."/>
            <person name="Jex A.R."/>
            <person name="Gasser R.B."/>
        </authorList>
    </citation>
    <scope>NUCLEOTIDE SEQUENCE [LARGE SCALE GENOMIC DNA]</scope>
    <source>
        <strain evidence="2">PN_DK_2014</strain>
    </source>
</reference>
<dbReference type="OMA" id="ASRELIC"/>
<feature type="domain" description="F-box" evidence="1">
    <location>
        <begin position="11"/>
        <end position="56"/>
    </location>
</feature>
<dbReference type="Gene3D" id="3.80.10.10">
    <property type="entry name" value="Ribonuclease Inhibitor"/>
    <property type="match status" value="2"/>
</dbReference>
<keyword evidence="3" id="KW-1185">Reference proteome</keyword>
<evidence type="ECO:0000313" key="3">
    <source>
        <dbReference type="Proteomes" id="UP000031036"/>
    </source>
</evidence>
<dbReference type="PROSITE" id="PS50181">
    <property type="entry name" value="FBOX"/>
    <property type="match status" value="1"/>
</dbReference>
<protein>
    <recommendedName>
        <fullName evidence="1">F-box domain-containing protein</fullName>
    </recommendedName>
</protein>
<evidence type="ECO:0000259" key="1">
    <source>
        <dbReference type="PROSITE" id="PS50181"/>
    </source>
</evidence>
<organism evidence="2 3">
    <name type="scientific">Toxocara canis</name>
    <name type="common">Canine roundworm</name>
    <dbReference type="NCBI Taxonomy" id="6265"/>
    <lineage>
        <taxon>Eukaryota</taxon>
        <taxon>Metazoa</taxon>
        <taxon>Ecdysozoa</taxon>
        <taxon>Nematoda</taxon>
        <taxon>Chromadorea</taxon>
        <taxon>Rhabditida</taxon>
        <taxon>Spirurina</taxon>
        <taxon>Ascaridomorpha</taxon>
        <taxon>Ascaridoidea</taxon>
        <taxon>Toxocaridae</taxon>
        <taxon>Toxocara</taxon>
    </lineage>
</organism>
<comment type="caution">
    <text evidence="2">The sequence shown here is derived from an EMBL/GenBank/DDBJ whole genome shotgun (WGS) entry which is preliminary data.</text>
</comment>
<dbReference type="Proteomes" id="UP000031036">
    <property type="component" value="Unassembled WGS sequence"/>
</dbReference>
<sequence>MESAQCSSIDGSCLLGLPTEVWTKILGWLRRRDILNMDAACPELVDRAYWSQFKKLDLASFLHFEYGIDRPERFDKAASYVIRRAGSHVRELALRRFLVNEYGMGNSLETALLESSGENLRSLAIECRLLDWIWLVKFINHIGAKLRLLSLSCIFLRYCDSLTSDKMIRLLESCPNLHTFHLCFHPDVNLSEISSALPTSLISLKTNGCPVVCRDLLHVLKRCSNLSTLSFTCTFPMHSRLGSFPNLQTLQIDGAIGANQPIHAEFIGSFPNVRRLEIAAALASRELICSLAAFTQLEKLTLSGAHPYVSDPEHATECVDALSTLPSLASLDVERNDVLAYELVARICDFRALENLNLSFTAVTRDLNALSACGFRSCTLRSLLLRSFSGTHMENKATQTLRHLTAERYL</sequence>
<proteinExistence type="predicted"/>
<accession>A0A0B2VKX4</accession>
<dbReference type="AlphaFoldDB" id="A0A0B2VKX4"/>
<dbReference type="OrthoDB" id="120976at2759"/>
<evidence type="ECO:0000313" key="2">
    <source>
        <dbReference type="EMBL" id="KHN81655.1"/>
    </source>
</evidence>
<dbReference type="InterPro" id="IPR032675">
    <property type="entry name" value="LRR_dom_sf"/>
</dbReference>
<dbReference type="EMBL" id="JPKZ01001479">
    <property type="protein sequence ID" value="KHN81655.1"/>
    <property type="molecule type" value="Genomic_DNA"/>
</dbReference>
<dbReference type="SUPFAM" id="SSF52047">
    <property type="entry name" value="RNI-like"/>
    <property type="match status" value="1"/>
</dbReference>